<evidence type="ECO:0000256" key="1">
    <source>
        <dbReference type="SAM" id="Coils"/>
    </source>
</evidence>
<reference evidence="4" key="1">
    <citation type="submission" date="2018-05" db="EMBL/GenBank/DDBJ databases">
        <title>Reclassification of Methylarcula marina and Methylarcula terricola as Paracoccus methylarcula sp.nov., comb.nov. and Paracoccus terricola comb.nov.</title>
        <authorList>
            <person name="Shmareva M.N."/>
            <person name="Doronina N.V."/>
            <person name="Vasilenko O.V."/>
            <person name="Tarlachkov S.V."/>
            <person name="Trotsenko Y.A."/>
        </authorList>
    </citation>
    <scope>NUCLEOTIDE SEQUENCE [LARGE SCALE GENOMIC DNA]</scope>
    <source>
        <strain evidence="4">VKM B-2159</strain>
    </source>
</reference>
<keyword evidence="3" id="KW-1133">Transmembrane helix</keyword>
<dbReference type="AlphaFoldDB" id="A0A422QWZ6"/>
<keyword evidence="1" id="KW-0175">Coiled coil</keyword>
<evidence type="ECO:0000256" key="2">
    <source>
        <dbReference type="SAM" id="MobiDB-lite"/>
    </source>
</evidence>
<feature type="compositionally biased region" description="Basic residues" evidence="2">
    <location>
        <begin position="1"/>
        <end position="11"/>
    </location>
</feature>
<keyword evidence="3" id="KW-0472">Membrane</keyword>
<protein>
    <submittedName>
        <fullName evidence="4">Capsule biosynthesis protein</fullName>
    </submittedName>
</protein>
<organism evidence="4 5">
    <name type="scientific">Paracoccus methylarcula</name>
    <dbReference type="NCBI Taxonomy" id="72022"/>
    <lineage>
        <taxon>Bacteria</taxon>
        <taxon>Pseudomonadati</taxon>
        <taxon>Pseudomonadota</taxon>
        <taxon>Alphaproteobacteria</taxon>
        <taxon>Rhodobacterales</taxon>
        <taxon>Paracoccaceae</taxon>
        <taxon>Paracoccus</taxon>
    </lineage>
</organism>
<keyword evidence="5" id="KW-1185">Reference proteome</keyword>
<name>A0A422QWZ6_9RHOB</name>
<proteinExistence type="predicted"/>
<feature type="coiled-coil region" evidence="1">
    <location>
        <begin position="466"/>
        <end position="493"/>
    </location>
</feature>
<evidence type="ECO:0000313" key="5">
    <source>
        <dbReference type="Proteomes" id="UP000238137"/>
    </source>
</evidence>
<keyword evidence="3" id="KW-0812">Transmembrane</keyword>
<dbReference type="PANTHER" id="PTHR32309:SF13">
    <property type="entry name" value="FERRIC ENTEROBACTIN TRANSPORT PROTEIN FEPE"/>
    <property type="match status" value="1"/>
</dbReference>
<feature type="coiled-coil region" evidence="1">
    <location>
        <begin position="394"/>
        <end position="421"/>
    </location>
</feature>
<feature type="transmembrane region" description="Helical" evidence="3">
    <location>
        <begin position="561"/>
        <end position="581"/>
    </location>
</feature>
<sequence length="587" mass="64780">MTTPPKARRFHASADESVRPDAADQTGSTKAAPKVRVELRKKPTDQAAPASAPKSTAESETEMRERFMRTEDTDDGFGDFSLTDKAKAGKADETAGGAAGSIEDRDAKLDAIRAEKLSERQLRIARRIASLHQIKVNSDEEAVLELRERGIDPSHRAALKQILSNEGHRAGTSPAANTPAIRTPSATPALKSPAALPSREEMTEERRAAEIFRIQQDISRRRRRRLIMLGLRLMFFVALPTIIAGYYYYAVATPLYATDSQFRIQMAEPAGAGATGGLFGSSPLATNTDAVGVQSYLTSRAAMIRLDKELGFKKTFQDPDIDPIKRLAPDASNEETYAVYKDSIVIGYDPTEGVINMEVIAPDPELSKEFSLALIRYAEEEVDHMTSRLRDDQMKGARNNYEDAEAKVLEAQRRVQELQTQLGVLDPQAESSVVMGQVSQLEGELTQKRLELGQLLSNPRPVQSRVDATRGDIERLEQMISDTRRQLTQNNDTRNSLAEITGELRIAEGDLETRQGLLASAAEQLEAAQIEANKQVRYLSLSVSPVPPDDATYPKAFQNTLVAFLIFMGIYLMLSLTVSILREQVST</sequence>
<dbReference type="InterPro" id="IPR050445">
    <property type="entry name" value="Bact_polysacc_biosynth/exp"/>
</dbReference>
<gene>
    <name evidence="4" type="ORF">A7A09_011655</name>
</gene>
<dbReference type="EMBL" id="PXNQ02000006">
    <property type="protein sequence ID" value="RNF34522.1"/>
    <property type="molecule type" value="Genomic_DNA"/>
</dbReference>
<dbReference type="RefSeq" id="WP_106691560.1">
    <property type="nucleotide sequence ID" value="NZ_PXNQ02000006.1"/>
</dbReference>
<feature type="compositionally biased region" description="Basic and acidic residues" evidence="2">
    <location>
        <begin position="12"/>
        <end position="22"/>
    </location>
</feature>
<dbReference type="Gene3D" id="1.10.287.1490">
    <property type="match status" value="1"/>
</dbReference>
<dbReference type="PANTHER" id="PTHR32309">
    <property type="entry name" value="TYROSINE-PROTEIN KINASE"/>
    <property type="match status" value="1"/>
</dbReference>
<feature type="transmembrane region" description="Helical" evidence="3">
    <location>
        <begin position="229"/>
        <end position="249"/>
    </location>
</feature>
<feature type="region of interest" description="Disordered" evidence="2">
    <location>
        <begin position="167"/>
        <end position="201"/>
    </location>
</feature>
<comment type="caution">
    <text evidence="4">The sequence shown here is derived from an EMBL/GenBank/DDBJ whole genome shotgun (WGS) entry which is preliminary data.</text>
</comment>
<feature type="compositionally biased region" description="Basic and acidic residues" evidence="2">
    <location>
        <begin position="35"/>
        <end position="44"/>
    </location>
</feature>
<dbReference type="OrthoDB" id="7810642at2"/>
<dbReference type="GO" id="GO:0005886">
    <property type="term" value="C:plasma membrane"/>
    <property type="evidence" value="ECO:0007669"/>
    <property type="project" value="TreeGrafter"/>
</dbReference>
<accession>A0A422QWZ6</accession>
<dbReference type="Proteomes" id="UP000238137">
    <property type="component" value="Unassembled WGS sequence"/>
</dbReference>
<dbReference type="GO" id="GO:0004713">
    <property type="term" value="F:protein tyrosine kinase activity"/>
    <property type="evidence" value="ECO:0007669"/>
    <property type="project" value="TreeGrafter"/>
</dbReference>
<feature type="region of interest" description="Disordered" evidence="2">
    <location>
        <begin position="1"/>
        <end position="81"/>
    </location>
</feature>
<evidence type="ECO:0000313" key="4">
    <source>
        <dbReference type="EMBL" id="RNF34522.1"/>
    </source>
</evidence>
<evidence type="ECO:0000256" key="3">
    <source>
        <dbReference type="SAM" id="Phobius"/>
    </source>
</evidence>
<feature type="compositionally biased region" description="Basic and acidic residues" evidence="2">
    <location>
        <begin position="61"/>
        <end position="71"/>
    </location>
</feature>